<protein>
    <submittedName>
        <fullName evidence="1">Uncharacterized protein</fullName>
    </submittedName>
</protein>
<keyword evidence="2" id="KW-1185">Reference proteome</keyword>
<dbReference type="InParanoid" id="D7FLQ9"/>
<proteinExistence type="predicted"/>
<dbReference type="AlphaFoldDB" id="D7FLQ9"/>
<evidence type="ECO:0000313" key="2">
    <source>
        <dbReference type="Proteomes" id="UP000002630"/>
    </source>
</evidence>
<sequence length="114" mass="12650">MAPHGSSHPPVALILCRDLACLSSRSTFCSCTLAQRSVWAVSEIMAASLLRRGSYNSRDIRFELEATIVVFEEEKAAMQKLGPKVEVSPATKRLWQELQQEKVSVHIHNSRGIG</sequence>
<dbReference type="EMBL" id="FN648144">
    <property type="protein sequence ID" value="CBJ29734.1"/>
    <property type="molecule type" value="Genomic_DNA"/>
</dbReference>
<reference evidence="1 2" key="1">
    <citation type="journal article" date="2010" name="Nature">
        <title>The Ectocarpus genome and the independent evolution of multicellularity in brown algae.</title>
        <authorList>
            <person name="Cock J.M."/>
            <person name="Sterck L."/>
            <person name="Rouze P."/>
            <person name="Scornet D."/>
            <person name="Allen A.E."/>
            <person name="Amoutzias G."/>
            <person name="Anthouard V."/>
            <person name="Artiguenave F."/>
            <person name="Aury J.M."/>
            <person name="Badger J.H."/>
            <person name="Beszteri B."/>
            <person name="Billiau K."/>
            <person name="Bonnet E."/>
            <person name="Bothwell J.H."/>
            <person name="Bowler C."/>
            <person name="Boyen C."/>
            <person name="Brownlee C."/>
            <person name="Carrano C.J."/>
            <person name="Charrier B."/>
            <person name="Cho G.Y."/>
            <person name="Coelho S.M."/>
            <person name="Collen J."/>
            <person name="Corre E."/>
            <person name="Da Silva C."/>
            <person name="Delage L."/>
            <person name="Delaroque N."/>
            <person name="Dittami S.M."/>
            <person name="Doulbeau S."/>
            <person name="Elias M."/>
            <person name="Farnham G."/>
            <person name="Gachon C.M."/>
            <person name="Gschloessl B."/>
            <person name="Heesch S."/>
            <person name="Jabbari K."/>
            <person name="Jubin C."/>
            <person name="Kawai H."/>
            <person name="Kimura K."/>
            <person name="Kloareg B."/>
            <person name="Kupper F.C."/>
            <person name="Lang D."/>
            <person name="Le Bail A."/>
            <person name="Leblanc C."/>
            <person name="Lerouge P."/>
            <person name="Lohr M."/>
            <person name="Lopez P.J."/>
            <person name="Martens C."/>
            <person name="Maumus F."/>
            <person name="Michel G."/>
            <person name="Miranda-Saavedra D."/>
            <person name="Morales J."/>
            <person name="Moreau H."/>
            <person name="Motomura T."/>
            <person name="Nagasato C."/>
            <person name="Napoli C.A."/>
            <person name="Nelson D.R."/>
            <person name="Nyvall-Collen P."/>
            <person name="Peters A.F."/>
            <person name="Pommier C."/>
            <person name="Potin P."/>
            <person name="Poulain J."/>
            <person name="Quesneville H."/>
            <person name="Read B."/>
            <person name="Rensing S.A."/>
            <person name="Ritter A."/>
            <person name="Rousvoal S."/>
            <person name="Samanta M."/>
            <person name="Samson G."/>
            <person name="Schroeder D.C."/>
            <person name="Segurens B."/>
            <person name="Strittmatter M."/>
            <person name="Tonon T."/>
            <person name="Tregear J.W."/>
            <person name="Valentin K."/>
            <person name="von Dassow P."/>
            <person name="Yamagishi T."/>
            <person name="Van de Peer Y."/>
            <person name="Wincker P."/>
        </authorList>
    </citation>
    <scope>NUCLEOTIDE SEQUENCE [LARGE SCALE GENOMIC DNA]</scope>
    <source>
        <strain evidence="2">Ec32 / CCAP1310/4</strain>
    </source>
</reference>
<dbReference type="Proteomes" id="UP000002630">
    <property type="component" value="Linkage Group LG09"/>
</dbReference>
<dbReference type="EMBL" id="FN649734">
    <property type="protein sequence ID" value="CBJ29734.1"/>
    <property type="molecule type" value="Genomic_DNA"/>
</dbReference>
<evidence type="ECO:0000313" key="1">
    <source>
        <dbReference type="EMBL" id="CBJ29734.1"/>
    </source>
</evidence>
<name>D7FLQ9_ECTSI</name>
<gene>
    <name evidence="1" type="ORF">Esi_0160_0022</name>
</gene>
<accession>D7FLQ9</accession>
<organism evidence="1 2">
    <name type="scientific">Ectocarpus siliculosus</name>
    <name type="common">Brown alga</name>
    <name type="synonym">Conferva siliculosa</name>
    <dbReference type="NCBI Taxonomy" id="2880"/>
    <lineage>
        <taxon>Eukaryota</taxon>
        <taxon>Sar</taxon>
        <taxon>Stramenopiles</taxon>
        <taxon>Ochrophyta</taxon>
        <taxon>PX clade</taxon>
        <taxon>Phaeophyceae</taxon>
        <taxon>Ectocarpales</taxon>
        <taxon>Ectocarpaceae</taxon>
        <taxon>Ectocarpus</taxon>
    </lineage>
</organism>